<protein>
    <submittedName>
        <fullName evidence="2">Uncharacterized protein</fullName>
    </submittedName>
</protein>
<evidence type="ECO:0000256" key="1">
    <source>
        <dbReference type="SAM" id="MobiDB-lite"/>
    </source>
</evidence>
<sequence length="294" mass="30799">MPGVDVWPSGHGADNIDVAIRKLAMTRRRRRESCRLRSARLDGANAPAILLVLLAAAYCMWKMHSKESRNMINTDCRLRIGARRVTLRGVWNSAATLLVYDVMMTSSKGTLGQNRAQLAAGCSGFAAAAAQSRARGACDRAAPRPWSGAGQGAASPELAGVAAFCCGARPVSATASPEATAPAPMFASNACEAASVVAPAATKAERPALLTHALSALIAPMSATAAPRPRRPPRVHNGQPRGHGARPHVRVERLQGLLRGRAGRHQRRAPGCEAATPASMAARLDLGLRGGSYP</sequence>
<gene>
    <name evidence="2" type="ORF">NCGR_LOCUS44138</name>
</gene>
<name>A0A811QNL9_9POAL</name>
<dbReference type="EMBL" id="CAJGYO010000011">
    <property type="protein sequence ID" value="CAD6260712.1"/>
    <property type="molecule type" value="Genomic_DNA"/>
</dbReference>
<comment type="caution">
    <text evidence="2">The sequence shown here is derived from an EMBL/GenBank/DDBJ whole genome shotgun (WGS) entry which is preliminary data.</text>
</comment>
<proteinExistence type="predicted"/>
<dbReference type="AlphaFoldDB" id="A0A811QNL9"/>
<dbReference type="Proteomes" id="UP000604825">
    <property type="component" value="Unassembled WGS sequence"/>
</dbReference>
<evidence type="ECO:0000313" key="3">
    <source>
        <dbReference type="Proteomes" id="UP000604825"/>
    </source>
</evidence>
<accession>A0A811QNL9</accession>
<evidence type="ECO:0000313" key="2">
    <source>
        <dbReference type="EMBL" id="CAD6260712.1"/>
    </source>
</evidence>
<feature type="region of interest" description="Disordered" evidence="1">
    <location>
        <begin position="223"/>
        <end position="248"/>
    </location>
</feature>
<organism evidence="2 3">
    <name type="scientific">Miscanthus lutarioriparius</name>
    <dbReference type="NCBI Taxonomy" id="422564"/>
    <lineage>
        <taxon>Eukaryota</taxon>
        <taxon>Viridiplantae</taxon>
        <taxon>Streptophyta</taxon>
        <taxon>Embryophyta</taxon>
        <taxon>Tracheophyta</taxon>
        <taxon>Spermatophyta</taxon>
        <taxon>Magnoliopsida</taxon>
        <taxon>Liliopsida</taxon>
        <taxon>Poales</taxon>
        <taxon>Poaceae</taxon>
        <taxon>PACMAD clade</taxon>
        <taxon>Panicoideae</taxon>
        <taxon>Andropogonodae</taxon>
        <taxon>Andropogoneae</taxon>
        <taxon>Saccharinae</taxon>
        <taxon>Miscanthus</taxon>
    </lineage>
</organism>
<keyword evidence="3" id="KW-1185">Reference proteome</keyword>
<reference evidence="2" key="1">
    <citation type="submission" date="2020-10" db="EMBL/GenBank/DDBJ databases">
        <authorList>
            <person name="Han B."/>
            <person name="Lu T."/>
            <person name="Zhao Q."/>
            <person name="Huang X."/>
            <person name="Zhao Y."/>
        </authorList>
    </citation>
    <scope>NUCLEOTIDE SEQUENCE</scope>
</reference>